<dbReference type="AlphaFoldDB" id="A0A650LU08"/>
<organism evidence="2 3">
    <name type="scientific">Clostridium neonatale</name>
    <dbReference type="NCBI Taxonomy" id="137838"/>
    <lineage>
        <taxon>Bacteria</taxon>
        <taxon>Bacillati</taxon>
        <taxon>Bacillota</taxon>
        <taxon>Clostridia</taxon>
        <taxon>Eubacteriales</taxon>
        <taxon>Clostridiaceae</taxon>
        <taxon>Clostridium</taxon>
    </lineage>
</organism>
<sequence>MNSNTKDLVKSLTGLAYEIIQLIIAIFILVLIIKVF</sequence>
<keyword evidence="1" id="KW-0812">Transmembrane</keyword>
<evidence type="ECO:0000313" key="3">
    <source>
        <dbReference type="Proteomes" id="UP000431451"/>
    </source>
</evidence>
<gene>
    <name evidence="2" type="ORF">CNEONATNEC25_02146</name>
</gene>
<keyword evidence="1" id="KW-0472">Membrane</keyword>
<proteinExistence type="predicted"/>
<feature type="transmembrane region" description="Helical" evidence="1">
    <location>
        <begin position="12"/>
        <end position="33"/>
    </location>
</feature>
<dbReference type="Proteomes" id="UP000431451">
    <property type="component" value="Unassembled WGS sequence"/>
</dbReference>
<dbReference type="EMBL" id="UWJD01000001">
    <property type="protein sequence ID" value="VCT84546.1"/>
    <property type="molecule type" value="Genomic_DNA"/>
</dbReference>
<name>A0A650LU08_9CLOT</name>
<keyword evidence="1" id="KW-1133">Transmembrane helix</keyword>
<evidence type="ECO:0000313" key="2">
    <source>
        <dbReference type="EMBL" id="VCT84546.1"/>
    </source>
</evidence>
<reference evidence="2 3" key="1">
    <citation type="submission" date="2018-06" db="EMBL/GenBank/DDBJ databases">
        <authorList>
            <consortium name="IHU Genomes"/>
        </authorList>
    </citation>
    <scope>NUCLEOTIDE SEQUENCE [LARGE SCALE GENOMIC DNA]</scope>
    <source>
        <strain evidence="2 3">NEC25</strain>
    </source>
</reference>
<evidence type="ECO:0000256" key="1">
    <source>
        <dbReference type="SAM" id="Phobius"/>
    </source>
</evidence>
<protein>
    <submittedName>
        <fullName evidence="2">Uncharacterized protein</fullName>
    </submittedName>
</protein>
<accession>A0A650LU08</accession>